<keyword evidence="1" id="KW-0472">Membrane</keyword>
<dbReference type="KEGG" id="sjv:SJAV_25600"/>
<dbReference type="EMBL" id="AP031322">
    <property type="protein sequence ID" value="BFH74616.1"/>
    <property type="molecule type" value="Genomic_DNA"/>
</dbReference>
<gene>
    <name evidence="2" type="ORF">SJAV_25600</name>
</gene>
<feature type="transmembrane region" description="Helical" evidence="1">
    <location>
        <begin position="108"/>
        <end position="138"/>
    </location>
</feature>
<protein>
    <submittedName>
        <fullName evidence="2">Uncharacterized protein</fullName>
    </submittedName>
</protein>
<dbReference type="RefSeq" id="WP_369610115.1">
    <property type="nucleotide sequence ID" value="NZ_AP031322.1"/>
</dbReference>
<sequence>MKKWIRIFLFAEGTLLLYSFFVGYMFHFPFLIKLKAPLMGITLFGIMGLFMYIIAFKPDLVYNKIIRIIGFLGAILLLVQIIYANIVFNHTLFSISDLWGASLLSGAGIPGLAFTGGLFIHIYFEHYVASLIGFIVAIKPKLIHKIKQLVGVESK</sequence>
<keyword evidence="1" id="KW-1133">Transmembrane helix</keyword>
<evidence type="ECO:0000313" key="2">
    <source>
        <dbReference type="EMBL" id="BFH74616.1"/>
    </source>
</evidence>
<organism evidence="2">
    <name type="scientific">Sulfurisphaera javensis</name>
    <dbReference type="NCBI Taxonomy" id="2049879"/>
    <lineage>
        <taxon>Archaea</taxon>
        <taxon>Thermoproteota</taxon>
        <taxon>Thermoprotei</taxon>
        <taxon>Sulfolobales</taxon>
        <taxon>Sulfolobaceae</taxon>
        <taxon>Sulfurisphaera</taxon>
    </lineage>
</organism>
<accession>A0AAT9GUX3</accession>
<evidence type="ECO:0000256" key="1">
    <source>
        <dbReference type="SAM" id="Phobius"/>
    </source>
</evidence>
<name>A0AAT9GUX3_9CREN</name>
<keyword evidence="1" id="KW-0812">Transmembrane</keyword>
<proteinExistence type="predicted"/>
<reference evidence="2" key="1">
    <citation type="submission" date="2024-03" db="EMBL/GenBank/DDBJ databases">
        <title>Complete genome sequence of Sulfurisphaera javensis strain KD-1.</title>
        <authorList>
            <person name="Sakai H."/>
            <person name="Nur N."/>
            <person name="Suwanto A."/>
            <person name="Kurosawa N."/>
        </authorList>
    </citation>
    <scope>NUCLEOTIDE SEQUENCE</scope>
    <source>
        <strain evidence="2">KD-1</strain>
    </source>
</reference>
<dbReference type="AlphaFoldDB" id="A0AAT9GUX3"/>
<feature type="transmembrane region" description="Helical" evidence="1">
    <location>
        <begin position="38"/>
        <end position="56"/>
    </location>
</feature>
<feature type="transmembrane region" description="Helical" evidence="1">
    <location>
        <begin position="7"/>
        <end position="26"/>
    </location>
</feature>
<feature type="transmembrane region" description="Helical" evidence="1">
    <location>
        <begin position="68"/>
        <end position="88"/>
    </location>
</feature>
<dbReference type="GeneID" id="92355518"/>